<dbReference type="OrthoDB" id="452815at2"/>
<evidence type="ECO:0000313" key="3">
    <source>
        <dbReference type="Proteomes" id="UP000001405"/>
    </source>
</evidence>
<dbReference type="HOGENOM" id="CLU_623925_0_0_3"/>
<keyword evidence="1" id="KW-0812">Transmembrane</keyword>
<dbReference type="PATRIC" id="fig|713887.8.peg.167"/>
<evidence type="ECO:0000256" key="1">
    <source>
        <dbReference type="SAM" id="Phobius"/>
    </source>
</evidence>
<dbReference type="NCBIfam" id="NF005653">
    <property type="entry name" value="PRK07424.1"/>
    <property type="match status" value="1"/>
</dbReference>
<dbReference type="InterPro" id="IPR036291">
    <property type="entry name" value="NAD(P)-bd_dom_sf"/>
</dbReference>
<dbReference type="EMBL" id="CP001842">
    <property type="protein sequence ID" value="ADB94930.1"/>
    <property type="molecule type" value="Genomic_DNA"/>
</dbReference>
<feature type="transmembrane region" description="Helical" evidence="1">
    <location>
        <begin position="372"/>
        <end position="389"/>
    </location>
</feature>
<accession>D3EN80</accession>
<name>D3EN80_ATETH</name>
<dbReference type="AlphaFoldDB" id="D3EN80"/>
<feature type="transmembrane region" description="Helical" evidence="1">
    <location>
        <begin position="67"/>
        <end position="85"/>
    </location>
</feature>
<reference evidence="2 3" key="1">
    <citation type="journal article" date="2010" name="Nature">
        <title>Metabolic streamlining in an open-ocean nitrogen-fixing cyanobacterium.</title>
        <authorList>
            <person name="Tripp H.J."/>
            <person name="Bench S.R."/>
            <person name="Turk K.A."/>
            <person name="Foster R.A."/>
            <person name="Desany B.A."/>
            <person name="Niazi F."/>
            <person name="Affourtit J.P."/>
            <person name="Zehr J.P."/>
        </authorList>
    </citation>
    <scope>NUCLEOTIDE SEQUENCE [LARGE SCALE GENOMIC DNA]</scope>
    <source>
        <strain evidence="3">ALOHA</strain>
    </source>
</reference>
<keyword evidence="1" id="KW-1133">Transmembrane helix</keyword>
<feature type="transmembrane region" description="Helical" evidence="1">
    <location>
        <begin position="91"/>
        <end position="111"/>
    </location>
</feature>
<gene>
    <name evidence="2" type="ordered locus">UCYN_01810</name>
</gene>
<protein>
    <recommendedName>
        <fullName evidence="4">Fatty acid hydroxylase domain-containing protein</fullName>
    </recommendedName>
</protein>
<keyword evidence="3" id="KW-1185">Reference proteome</keyword>
<sequence length="407" mass="47131">MTDIVFIITLCLGLIVWVEIVRDFYHILAHNWQALYRFHNWHHRVFNSNFNPVSQEIYRKAHWYNDVPEALVMMFFGTIPVIILWSFNVDYWWFAESGFFYSSFFLLGAIFRGSGLPNMDKITDLTHHPGQFSSLPAQWFINRPYHWRHHFDNQKAYYSGTLALVDKVMGTALSLKGKTVGVTGASGTLGIEILKILHLNQAKIVAFSSKNKSITLDMNGYDLPVKTLIWEVGKEHELINELLKIDILIINHGINVNSKRSIEFIKESYEVNTFSSCRLMELFFQTIKTNRDKACKEVWINTSEAEVMPAFSPLYELSKRALGNLVTLRRLDAPCIVRKLILGPFKSKLNPIGIMSANWVAKQIIKNAKKDCRNIIVTINPVIFLIFPLKEFFQSLYFKIFTYKNSN</sequence>
<dbReference type="Proteomes" id="UP000001405">
    <property type="component" value="Chromosome"/>
</dbReference>
<dbReference type="Gene3D" id="3.40.50.720">
    <property type="entry name" value="NAD(P)-binding Rossmann-like Domain"/>
    <property type="match status" value="1"/>
</dbReference>
<evidence type="ECO:0008006" key="4">
    <source>
        <dbReference type="Google" id="ProtNLM"/>
    </source>
</evidence>
<dbReference type="SUPFAM" id="SSF51735">
    <property type="entry name" value="NAD(P)-binding Rossmann-fold domains"/>
    <property type="match status" value="1"/>
</dbReference>
<dbReference type="STRING" id="1453429.UCYN_01810"/>
<feature type="transmembrane region" description="Helical" evidence="1">
    <location>
        <begin position="6"/>
        <end position="25"/>
    </location>
</feature>
<proteinExistence type="predicted"/>
<dbReference type="KEGG" id="cyu:UCYN_01810"/>
<organism evidence="3">
    <name type="scientific">Atelocyanobacterium thalassa (isolate ALOHA)</name>
    <dbReference type="NCBI Taxonomy" id="1453429"/>
    <lineage>
        <taxon>Bacteria</taxon>
        <taxon>Bacillati</taxon>
        <taxon>Cyanobacteriota</taxon>
        <taxon>Cyanophyceae</taxon>
        <taxon>Oscillatoriophycideae</taxon>
        <taxon>Chroococcales</taxon>
        <taxon>Aphanothecaceae</taxon>
        <taxon>Candidatus Atelocyanobacterium</taxon>
        <taxon>Candidatus Atelocyanobacterium thalassae</taxon>
    </lineage>
</organism>
<evidence type="ECO:0000313" key="2">
    <source>
        <dbReference type="EMBL" id="ADB94930.1"/>
    </source>
</evidence>
<dbReference type="RefSeq" id="WP_012953595.1">
    <property type="nucleotide sequence ID" value="NC_013771.1"/>
</dbReference>
<keyword evidence="1" id="KW-0472">Membrane</keyword>